<dbReference type="EMBL" id="JAAKZW010000088">
    <property type="protein sequence ID" value="NGO78117.1"/>
    <property type="molecule type" value="Genomic_DNA"/>
</dbReference>
<keyword evidence="7" id="KW-0547">Nucleotide-binding</keyword>
<comment type="caution">
    <text evidence="16">The sequence shown here is derived from an EMBL/GenBank/DDBJ whole genome shotgun (WGS) entry which is preliminary data.</text>
</comment>
<dbReference type="PANTHER" id="PTHR24421">
    <property type="entry name" value="NITRATE/NITRITE SENSOR PROTEIN NARX-RELATED"/>
    <property type="match status" value="1"/>
</dbReference>
<dbReference type="Gene3D" id="3.30.565.10">
    <property type="entry name" value="Histidine kinase-like ATPase, C-terminal domain"/>
    <property type="match status" value="1"/>
</dbReference>
<comment type="catalytic activity">
    <reaction evidence="1">
        <text>ATP + protein L-histidine = ADP + protein N-phospho-L-histidine.</text>
        <dbReference type="EC" id="2.7.13.3"/>
    </reaction>
</comment>
<evidence type="ECO:0000256" key="3">
    <source>
        <dbReference type="ARBA" id="ARBA00012438"/>
    </source>
</evidence>
<evidence type="ECO:0000313" key="17">
    <source>
        <dbReference type="Proteomes" id="UP000481109"/>
    </source>
</evidence>
<keyword evidence="8" id="KW-0418">Kinase</keyword>
<dbReference type="GO" id="GO:0000155">
    <property type="term" value="F:phosphorelay sensor kinase activity"/>
    <property type="evidence" value="ECO:0007669"/>
    <property type="project" value="InterPro"/>
</dbReference>
<keyword evidence="4" id="KW-0597">Phosphoprotein</keyword>
<evidence type="ECO:0000256" key="4">
    <source>
        <dbReference type="ARBA" id="ARBA00022553"/>
    </source>
</evidence>
<evidence type="ECO:0000256" key="8">
    <source>
        <dbReference type="ARBA" id="ARBA00022777"/>
    </source>
</evidence>
<feature type="domain" description="HAMP" evidence="15">
    <location>
        <begin position="359"/>
        <end position="411"/>
    </location>
</feature>
<keyword evidence="11" id="KW-0902">Two-component regulatory system</keyword>
<dbReference type="SUPFAM" id="SSF55781">
    <property type="entry name" value="GAF domain-like"/>
    <property type="match status" value="1"/>
</dbReference>
<evidence type="ECO:0000259" key="15">
    <source>
        <dbReference type="PROSITE" id="PS50885"/>
    </source>
</evidence>
<dbReference type="InterPro" id="IPR029016">
    <property type="entry name" value="GAF-like_dom_sf"/>
</dbReference>
<dbReference type="AlphaFoldDB" id="A0A6G4XMR8"/>
<keyword evidence="6 13" id="KW-0812">Transmembrane</keyword>
<feature type="compositionally biased region" description="Basic and acidic residues" evidence="12">
    <location>
        <begin position="941"/>
        <end position="958"/>
    </location>
</feature>
<keyword evidence="10 13" id="KW-1133">Transmembrane helix</keyword>
<protein>
    <recommendedName>
        <fullName evidence="3">histidine kinase</fullName>
        <ecNumber evidence="3">2.7.13.3</ecNumber>
    </recommendedName>
</protein>
<dbReference type="Pfam" id="PF02518">
    <property type="entry name" value="HATPase_c"/>
    <property type="match status" value="1"/>
</dbReference>
<dbReference type="InterPro" id="IPR013656">
    <property type="entry name" value="PAS_4"/>
</dbReference>
<keyword evidence="5" id="KW-0808">Transferase</keyword>
<dbReference type="PANTHER" id="PTHR24421:SF10">
    <property type="entry name" value="NITRATE_NITRITE SENSOR PROTEIN NARQ"/>
    <property type="match status" value="1"/>
</dbReference>
<dbReference type="PROSITE" id="PS50885">
    <property type="entry name" value="HAMP"/>
    <property type="match status" value="1"/>
</dbReference>
<dbReference type="InterPro" id="IPR036890">
    <property type="entry name" value="HATPase_C_sf"/>
</dbReference>
<dbReference type="InterPro" id="IPR000014">
    <property type="entry name" value="PAS"/>
</dbReference>
<evidence type="ECO:0000256" key="2">
    <source>
        <dbReference type="ARBA" id="ARBA00004370"/>
    </source>
</evidence>
<dbReference type="CDD" id="cd06225">
    <property type="entry name" value="HAMP"/>
    <property type="match status" value="1"/>
</dbReference>
<feature type="transmembrane region" description="Helical" evidence="13">
    <location>
        <begin position="40"/>
        <end position="60"/>
    </location>
</feature>
<dbReference type="InterPro" id="IPR003660">
    <property type="entry name" value="HAMP_dom"/>
</dbReference>
<dbReference type="Pfam" id="PF08448">
    <property type="entry name" value="PAS_4"/>
    <property type="match status" value="1"/>
</dbReference>
<evidence type="ECO:0000256" key="10">
    <source>
        <dbReference type="ARBA" id="ARBA00022989"/>
    </source>
</evidence>
<dbReference type="SUPFAM" id="SSF55785">
    <property type="entry name" value="PYP-like sensor domain (PAS domain)"/>
    <property type="match status" value="1"/>
</dbReference>
<dbReference type="Pfam" id="PF07730">
    <property type="entry name" value="HisKA_3"/>
    <property type="match status" value="1"/>
</dbReference>
<keyword evidence="17" id="KW-1185">Reference proteome</keyword>
<evidence type="ECO:0000256" key="1">
    <source>
        <dbReference type="ARBA" id="ARBA00000085"/>
    </source>
</evidence>
<dbReference type="SUPFAM" id="SSF55874">
    <property type="entry name" value="ATPase domain of HSP90 chaperone/DNA topoisomerase II/histidine kinase"/>
    <property type="match status" value="1"/>
</dbReference>
<dbReference type="Gene3D" id="1.20.120.1530">
    <property type="match status" value="1"/>
</dbReference>
<dbReference type="Pfam" id="PF00672">
    <property type="entry name" value="HAMP"/>
    <property type="match status" value="1"/>
</dbReference>
<feature type="region of interest" description="Disordered" evidence="12">
    <location>
        <begin position="919"/>
        <end position="965"/>
    </location>
</feature>
<evidence type="ECO:0000256" key="6">
    <source>
        <dbReference type="ARBA" id="ARBA00022692"/>
    </source>
</evidence>
<dbReference type="InterPro" id="IPR050482">
    <property type="entry name" value="Sensor_HK_TwoCompSys"/>
</dbReference>
<evidence type="ECO:0000256" key="11">
    <source>
        <dbReference type="ARBA" id="ARBA00023012"/>
    </source>
</evidence>
<dbReference type="Proteomes" id="UP000481109">
    <property type="component" value="Unassembled WGS sequence"/>
</dbReference>
<dbReference type="InterPro" id="IPR003594">
    <property type="entry name" value="HATPase_dom"/>
</dbReference>
<evidence type="ECO:0000256" key="13">
    <source>
        <dbReference type="SAM" id="Phobius"/>
    </source>
</evidence>
<dbReference type="EC" id="2.7.13.3" evidence="3"/>
<sequence>MGVRKRWVPTGRPLKAVPSGGTEATRPTSLFARLRVGTKLLLLALLPVGVLLTLTVVSAAGQWREAAQLRDFDRSTRVSFAAGALADALAQERLATMLDALRPGPQVEERLADARRTASAALADARRTASAALAEAGRRADEEGRFEERVAAIATDLAEVRRGHDTRAVTVDHVAGGFGAVILDVVELVAAVESREPSAFSRSVAGAHLSMIQATEAAGAERSELVILFAAPPGAPSPTASRWPALEEARLDTFRRTASEPLKSRLEEVLSRPESAFVREVRDQLAAGGSWRYPTVERWADAASTRMDALRTVTRAAEGELRASAAEGVSAAETRAWRDLALFLLLLAVVTAFALALRRSIGRPLAEVADGAQALAAGDFSYGIRHHGHDEIGTVAESFRELRGTVERLTAEVRAMTQAVDGDRLDHRAEPAQFEGAWAQLLEGLNGTMTSIAQLHGRRKEAEREVENLFTLSADLLCIADLKGYFRRINPAFEEVLGHAPEVVLGRPFMELVHEEDRARTREALARLGDGEEVFRFENRYLRADGTFCWLQWNARSIPEKGLIHAAARDVTERRRVQSEQNALRRVATLVAQGVPPERLFGEVAREVGRLLETPSAAVVRYGADGRVTTVGDAGAAPRAPHEEPAVTEVADTGKPVRTGDAAGVPIVVDGRLWGAVIATARGGQELPPGSEKRLAAFTELIVSAIANADSRAQLAASRARVVAASDASRRRIERDLHDGVQQRLVSLQLELRTAEALAPAGSDELLDRLAHMGRGLQDAFDELQRLSRGIHPAILSKGGLGPALRALARRSSVPVELDLRVPRARLPEPVEVAAYYVVSEALANTAKHANANVVTVQVTREGGAVELVIADDGVGGAEPARGSGLIGLADRVEAIGGTLHVNSRLGNGTSLLVRLPAPADDPGCRPPGDGEGDLGCRPPGGREDDPGCRPPGEREGEPSGGPWT</sequence>
<reference evidence="16 17" key="1">
    <citation type="submission" date="2020-02" db="EMBL/GenBank/DDBJ databases">
        <title>Whole-genome analyses of novel actinobacteria.</title>
        <authorList>
            <person name="Sahin N."/>
            <person name="Tokatli A."/>
        </authorList>
    </citation>
    <scope>NUCLEOTIDE SEQUENCE [LARGE SCALE GENOMIC DNA]</scope>
    <source>
        <strain evidence="16 17">YC504</strain>
    </source>
</reference>
<dbReference type="Gene3D" id="3.30.450.20">
    <property type="entry name" value="PAS domain"/>
    <property type="match status" value="1"/>
</dbReference>
<dbReference type="GO" id="GO:0005524">
    <property type="term" value="F:ATP binding"/>
    <property type="evidence" value="ECO:0007669"/>
    <property type="project" value="UniProtKB-KW"/>
</dbReference>
<dbReference type="SMART" id="SM00091">
    <property type="entry name" value="PAS"/>
    <property type="match status" value="1"/>
</dbReference>
<name>A0A6G4XMR8_9ACTN</name>
<dbReference type="CDD" id="cd00130">
    <property type="entry name" value="PAS"/>
    <property type="match status" value="1"/>
</dbReference>
<dbReference type="Pfam" id="PF08376">
    <property type="entry name" value="NIT"/>
    <property type="match status" value="1"/>
</dbReference>
<evidence type="ECO:0000256" key="12">
    <source>
        <dbReference type="SAM" id="MobiDB-lite"/>
    </source>
</evidence>
<keyword evidence="9" id="KW-0067">ATP-binding</keyword>
<proteinExistence type="predicted"/>
<dbReference type="InterPro" id="IPR035965">
    <property type="entry name" value="PAS-like_dom_sf"/>
</dbReference>
<gene>
    <name evidence="16" type="ORF">G6045_20970</name>
</gene>
<dbReference type="InterPro" id="IPR003018">
    <property type="entry name" value="GAF"/>
</dbReference>
<keyword evidence="13" id="KW-0472">Membrane</keyword>
<dbReference type="InterPro" id="IPR011712">
    <property type="entry name" value="Sig_transdc_His_kin_sub3_dim/P"/>
</dbReference>
<organism evidence="16 17">
    <name type="scientific">Streptomyces mesophilus</name>
    <dbReference type="NCBI Taxonomy" id="1775132"/>
    <lineage>
        <taxon>Bacteria</taxon>
        <taxon>Bacillati</taxon>
        <taxon>Actinomycetota</taxon>
        <taxon>Actinomycetes</taxon>
        <taxon>Kitasatosporales</taxon>
        <taxon>Streptomycetaceae</taxon>
        <taxon>Streptomyces</taxon>
    </lineage>
</organism>
<dbReference type="Gene3D" id="3.30.450.40">
    <property type="match status" value="1"/>
</dbReference>
<dbReference type="CDD" id="cd16917">
    <property type="entry name" value="HATPase_UhpB-NarQ-NarX-like"/>
    <property type="match status" value="1"/>
</dbReference>
<dbReference type="SUPFAM" id="SSF158472">
    <property type="entry name" value="HAMP domain-like"/>
    <property type="match status" value="1"/>
</dbReference>
<comment type="subcellular location">
    <subcellularLocation>
        <location evidence="2">Membrane</location>
    </subcellularLocation>
</comment>
<dbReference type="InterPro" id="IPR013587">
    <property type="entry name" value="Nitrate/nitrite_sensing"/>
</dbReference>
<dbReference type="Gene3D" id="1.20.5.1930">
    <property type="match status" value="1"/>
</dbReference>
<dbReference type="SMART" id="SM00065">
    <property type="entry name" value="GAF"/>
    <property type="match status" value="1"/>
</dbReference>
<feature type="region of interest" description="Disordered" evidence="12">
    <location>
        <begin position="1"/>
        <end position="22"/>
    </location>
</feature>
<dbReference type="NCBIfam" id="TIGR00229">
    <property type="entry name" value="sensory_box"/>
    <property type="match status" value="1"/>
</dbReference>
<dbReference type="GO" id="GO:0046983">
    <property type="term" value="F:protein dimerization activity"/>
    <property type="evidence" value="ECO:0007669"/>
    <property type="project" value="InterPro"/>
</dbReference>
<dbReference type="SMART" id="SM00304">
    <property type="entry name" value="HAMP"/>
    <property type="match status" value="1"/>
</dbReference>
<evidence type="ECO:0000256" key="5">
    <source>
        <dbReference type="ARBA" id="ARBA00022679"/>
    </source>
</evidence>
<evidence type="ECO:0000256" key="9">
    <source>
        <dbReference type="ARBA" id="ARBA00022840"/>
    </source>
</evidence>
<feature type="domain" description="PAS" evidence="14">
    <location>
        <begin position="462"/>
        <end position="532"/>
    </location>
</feature>
<dbReference type="PROSITE" id="PS50112">
    <property type="entry name" value="PAS"/>
    <property type="match status" value="1"/>
</dbReference>
<evidence type="ECO:0000256" key="7">
    <source>
        <dbReference type="ARBA" id="ARBA00022741"/>
    </source>
</evidence>
<dbReference type="RefSeq" id="WP_165333569.1">
    <property type="nucleotide sequence ID" value="NZ_JAAKZW010000088.1"/>
</dbReference>
<dbReference type="GO" id="GO:0016020">
    <property type="term" value="C:membrane"/>
    <property type="evidence" value="ECO:0007669"/>
    <property type="project" value="UniProtKB-SubCell"/>
</dbReference>
<accession>A0A6G4XMR8</accession>
<evidence type="ECO:0000313" key="16">
    <source>
        <dbReference type="EMBL" id="NGO78117.1"/>
    </source>
</evidence>
<evidence type="ECO:0000259" key="14">
    <source>
        <dbReference type="PROSITE" id="PS50112"/>
    </source>
</evidence>